<evidence type="ECO:0000313" key="6">
    <source>
        <dbReference type="EMBL" id="EKB46792.1"/>
    </source>
</evidence>
<dbReference type="Gene3D" id="3.20.20.140">
    <property type="entry name" value="Metal-dependent hydrolases"/>
    <property type="match status" value="1"/>
</dbReference>
<accession>K1L453</accession>
<gene>
    <name evidence="6" type="primary">ywqE</name>
    <name evidence="6" type="ORF">B857_00081</name>
</gene>
<organism evidence="6 7">
    <name type="scientific">Solibacillus isronensis B3W22</name>
    <dbReference type="NCBI Taxonomy" id="1224748"/>
    <lineage>
        <taxon>Bacteria</taxon>
        <taxon>Bacillati</taxon>
        <taxon>Bacillota</taxon>
        <taxon>Bacilli</taxon>
        <taxon>Bacillales</taxon>
        <taxon>Caryophanaceae</taxon>
        <taxon>Solibacillus</taxon>
    </lineage>
</organism>
<evidence type="ECO:0000256" key="1">
    <source>
        <dbReference type="ARBA" id="ARBA00005750"/>
    </source>
</evidence>
<dbReference type="AlphaFoldDB" id="K1L453"/>
<reference evidence="6 7" key="1">
    <citation type="journal article" date="2012" name="J. Bacteriol.">
        <title>Draft Genome Sequence of Bacillus isronensis Strain B3W22, Isolated from the Upper Atmosphere.</title>
        <authorList>
            <person name="Shivaji S."/>
            <person name="Ara S."/>
            <person name="Singh S.K."/>
            <person name="Bandi S."/>
            <person name="Singh A."/>
            <person name="Pinnaka A.K."/>
        </authorList>
    </citation>
    <scope>NUCLEOTIDE SEQUENCE [LARGE SCALE GENOMIC DNA]</scope>
    <source>
        <strain evidence="6 7">B3W22</strain>
    </source>
</reference>
<dbReference type="GO" id="GO:0030145">
    <property type="term" value="F:manganese ion binding"/>
    <property type="evidence" value="ECO:0007669"/>
    <property type="project" value="UniProtKB-UniRule"/>
</dbReference>
<dbReference type="InterPro" id="IPR016667">
    <property type="entry name" value="Caps_polysacc_synth_CpsB/CapC"/>
</dbReference>
<dbReference type="PANTHER" id="PTHR39181">
    <property type="entry name" value="TYROSINE-PROTEIN PHOSPHATASE YWQE"/>
    <property type="match status" value="1"/>
</dbReference>
<dbReference type="InterPro" id="IPR016195">
    <property type="entry name" value="Pol/histidinol_Pase-like"/>
</dbReference>
<dbReference type="Proteomes" id="UP000004738">
    <property type="component" value="Unassembled WGS sequence"/>
</dbReference>
<dbReference type="EC" id="3.1.3.48" evidence="5"/>
<keyword evidence="2 5" id="KW-0378">Hydrolase</keyword>
<evidence type="ECO:0000256" key="4">
    <source>
        <dbReference type="ARBA" id="ARBA00051722"/>
    </source>
</evidence>
<keyword evidence="3 5" id="KW-0904">Protein phosphatase</keyword>
<proteinExistence type="inferred from homology"/>
<dbReference type="PATRIC" id="fig|1224748.3.peg.80"/>
<dbReference type="RefSeq" id="WP_008403193.1">
    <property type="nucleotide sequence ID" value="NZ_AMCK01000001.1"/>
</dbReference>
<evidence type="ECO:0000256" key="2">
    <source>
        <dbReference type="ARBA" id="ARBA00022801"/>
    </source>
</evidence>
<comment type="caution">
    <text evidence="6">The sequence shown here is derived from an EMBL/GenBank/DDBJ whole genome shotgun (WGS) entry which is preliminary data.</text>
</comment>
<dbReference type="PANTHER" id="PTHR39181:SF1">
    <property type="entry name" value="TYROSINE-PROTEIN PHOSPHATASE YWQE"/>
    <property type="match status" value="1"/>
</dbReference>
<evidence type="ECO:0000256" key="3">
    <source>
        <dbReference type="ARBA" id="ARBA00022912"/>
    </source>
</evidence>
<dbReference type="Pfam" id="PF19567">
    <property type="entry name" value="CpsB_CapC"/>
    <property type="match status" value="1"/>
</dbReference>
<evidence type="ECO:0000313" key="7">
    <source>
        <dbReference type="Proteomes" id="UP000004738"/>
    </source>
</evidence>
<keyword evidence="7" id="KW-1185">Reference proteome</keyword>
<sequence length="254" mass="28978">MIDIHSHILFGVDDGPKELQHTLEMLQKAVDEGITAIIATSHSFHPLYHVSPETVYEQIAIIQQQVNKYNIPLKIYAGQEVRLVGELSTLLEERKVLTLANSKYILIELPSHTIPFYTKEIIIKLKLKGIIPIIAHPERNKVIAERPSKLEELVREGAMTQITSGSLAGQFGKKVQKLSLDLVKANLVHTYGSDVHNLTTRPFLFNEGLSFLEKKKQLDAVELFLENNARIIENKDFILYEPEEVQFKKSWLIF</sequence>
<evidence type="ECO:0000256" key="5">
    <source>
        <dbReference type="PIRNR" id="PIRNR016557"/>
    </source>
</evidence>
<dbReference type="PIRSF" id="PIRSF016557">
    <property type="entry name" value="Caps_synth_CpsB"/>
    <property type="match status" value="1"/>
</dbReference>
<protein>
    <recommendedName>
        <fullName evidence="5">Tyrosine-protein phosphatase</fullName>
        <ecNumber evidence="5">3.1.3.48</ecNumber>
    </recommendedName>
</protein>
<dbReference type="GO" id="GO:0004725">
    <property type="term" value="F:protein tyrosine phosphatase activity"/>
    <property type="evidence" value="ECO:0007669"/>
    <property type="project" value="UniProtKB-UniRule"/>
</dbReference>
<comment type="catalytic activity">
    <reaction evidence="4 5">
        <text>O-phospho-L-tyrosyl-[protein] + H2O = L-tyrosyl-[protein] + phosphate</text>
        <dbReference type="Rhea" id="RHEA:10684"/>
        <dbReference type="Rhea" id="RHEA-COMP:10136"/>
        <dbReference type="Rhea" id="RHEA-COMP:20101"/>
        <dbReference type="ChEBI" id="CHEBI:15377"/>
        <dbReference type="ChEBI" id="CHEBI:43474"/>
        <dbReference type="ChEBI" id="CHEBI:46858"/>
        <dbReference type="ChEBI" id="CHEBI:61978"/>
        <dbReference type="EC" id="3.1.3.48"/>
    </reaction>
</comment>
<comment type="similarity">
    <text evidence="1 5">Belongs to the metallo-dependent hydrolases superfamily. CpsB/CapC family.</text>
</comment>
<dbReference type="SUPFAM" id="SSF89550">
    <property type="entry name" value="PHP domain-like"/>
    <property type="match status" value="1"/>
</dbReference>
<name>K1L453_9BACL</name>
<dbReference type="EMBL" id="AMCK01000001">
    <property type="protein sequence ID" value="EKB46792.1"/>
    <property type="molecule type" value="Genomic_DNA"/>
</dbReference>